<evidence type="ECO:0000313" key="2">
    <source>
        <dbReference type="Proteomes" id="UP001055013"/>
    </source>
</evidence>
<proteinExistence type="predicted"/>
<protein>
    <submittedName>
        <fullName evidence="1">Uncharacterized protein</fullName>
    </submittedName>
</protein>
<reference evidence="1" key="1">
    <citation type="submission" date="2021-09" db="EMBL/GenBank/DDBJ databases">
        <title>Isolation and characterization of 3-chlorobenzoate degrading bacteria from soils in Shizuoka.</title>
        <authorList>
            <person name="Ifat A."/>
            <person name="Ogawa N."/>
            <person name="Kimbara K."/>
            <person name="Moriuchi R."/>
            <person name="Dohra H."/>
            <person name="Shintani M."/>
        </authorList>
    </citation>
    <scope>NUCLEOTIDE SEQUENCE</scope>
    <source>
        <strain evidence="1">19CS2-2</strain>
    </source>
</reference>
<evidence type="ECO:0000313" key="1">
    <source>
        <dbReference type="EMBL" id="GJH18488.1"/>
    </source>
</evidence>
<sequence length="228" mass="24333">MRLRRLVLPVACALALVSACSRQDRTSVIGHWQAERTTFFSAQLPVGPDIVIGNDAISVPGTDARIPLSGITQKGDEAVLEMPLGVGLSFFFDGPDRMHLSLPVVGKVYYRRVHDAVAAAPVLKQDAPVRTGSTLAASSVVAAPTAHPTVTAQAVATPVAATPQPSSSTREFDRASLAAQQGDQESAIGHLNEALRQGFRGFDKLDSAQEFASLRSDVRYQALLARYR</sequence>
<accession>A0ACB5QUI5</accession>
<dbReference type="Proteomes" id="UP001055013">
    <property type="component" value="Unassembled WGS sequence"/>
</dbReference>
<comment type="caution">
    <text evidence="1">The sequence shown here is derived from an EMBL/GenBank/DDBJ whole genome shotgun (WGS) entry which is preliminary data.</text>
</comment>
<gene>
    <name evidence="1" type="ORF">CBA19CS22_18120</name>
</gene>
<dbReference type="EMBL" id="BPUR01000009">
    <property type="protein sequence ID" value="GJH18488.1"/>
    <property type="molecule type" value="Genomic_DNA"/>
</dbReference>
<keyword evidence="2" id="KW-1185">Reference proteome</keyword>
<name>A0ACB5QUI5_9BURK</name>
<organism evidence="1 2">
    <name type="scientific">Caballeronia novacaledonica</name>
    <dbReference type="NCBI Taxonomy" id="1544861"/>
    <lineage>
        <taxon>Bacteria</taxon>
        <taxon>Pseudomonadati</taxon>
        <taxon>Pseudomonadota</taxon>
        <taxon>Betaproteobacteria</taxon>
        <taxon>Burkholderiales</taxon>
        <taxon>Burkholderiaceae</taxon>
        <taxon>Caballeronia</taxon>
    </lineage>
</organism>